<evidence type="ECO:0000313" key="3">
    <source>
        <dbReference type="EMBL" id="RGT07585.1"/>
    </source>
</evidence>
<dbReference type="EMBL" id="QSHK01000006">
    <property type="protein sequence ID" value="RHC06759.1"/>
    <property type="molecule type" value="Genomic_DNA"/>
</dbReference>
<dbReference type="Gene3D" id="3.30.460.10">
    <property type="entry name" value="Beta Polymerase, domain 2"/>
    <property type="match status" value="1"/>
</dbReference>
<dbReference type="EMBL" id="QRWH01000013">
    <property type="protein sequence ID" value="RGT07585.1"/>
    <property type="molecule type" value="Genomic_DNA"/>
</dbReference>
<dbReference type="Pfam" id="PF04607">
    <property type="entry name" value="RelA_SpoT"/>
    <property type="match status" value="1"/>
</dbReference>
<dbReference type="AlphaFoldDB" id="A0A412MC96"/>
<feature type="domain" description="RelA/SpoT" evidence="2">
    <location>
        <begin position="65"/>
        <end position="172"/>
    </location>
</feature>
<sequence>MNEQLLKMNGLSVKILDMLSFESHLEIPLKKNLHYFDKESLIEELIAMTEWLDEQELLSEIALDYRIKSLDSILMKYERYYPDHQTRKVFNDILGFRAFCDSYEQILEEKSPQFRIADMTKGKSVDDGYRGVHVYYQKSGRHYPIEIQFNTLFDRQLNNWLHDNLYKKNYSIETGKIMRDKYESGFIRNEHEFKEVLNNVLFDSERS</sequence>
<dbReference type="UniPathway" id="UPA00908">
    <property type="reaction ID" value="UER00884"/>
</dbReference>
<dbReference type="InterPro" id="IPR007685">
    <property type="entry name" value="RelA_SpoT"/>
</dbReference>
<dbReference type="InterPro" id="IPR043519">
    <property type="entry name" value="NT_sf"/>
</dbReference>
<evidence type="ECO:0000259" key="2">
    <source>
        <dbReference type="SMART" id="SM00954"/>
    </source>
</evidence>
<evidence type="ECO:0000313" key="4">
    <source>
        <dbReference type="EMBL" id="RHC06759.1"/>
    </source>
</evidence>
<name>A0A412MC96_9FIRM</name>
<dbReference type="RefSeq" id="WP_118145719.1">
    <property type="nucleotide sequence ID" value="NZ_JBBNJA010000009.1"/>
</dbReference>
<dbReference type="Proteomes" id="UP000284742">
    <property type="component" value="Unassembled WGS sequence"/>
</dbReference>
<reference evidence="5 6" key="1">
    <citation type="submission" date="2018-08" db="EMBL/GenBank/DDBJ databases">
        <title>A genome reference for cultivated species of the human gut microbiota.</title>
        <authorList>
            <person name="Zou Y."/>
            <person name="Xue W."/>
            <person name="Luo G."/>
        </authorList>
    </citation>
    <scope>NUCLEOTIDE SEQUENCE [LARGE SCALE GENOMIC DNA]</scope>
    <source>
        <strain evidence="3 5">AF19-4AC</strain>
        <strain evidence="4 6">AM37-5</strain>
    </source>
</reference>
<comment type="caution">
    <text evidence="3">The sequence shown here is derived from an EMBL/GenBank/DDBJ whole genome shotgun (WGS) entry which is preliminary data.</text>
</comment>
<organism evidence="3 5">
    <name type="scientific">Dorea formicigenerans</name>
    <dbReference type="NCBI Taxonomy" id="39486"/>
    <lineage>
        <taxon>Bacteria</taxon>
        <taxon>Bacillati</taxon>
        <taxon>Bacillota</taxon>
        <taxon>Clostridia</taxon>
        <taxon>Lachnospirales</taxon>
        <taxon>Lachnospiraceae</taxon>
        <taxon>Dorea</taxon>
    </lineage>
</organism>
<accession>A0A412MC96</accession>
<protein>
    <recommendedName>
        <fullName evidence="2">RelA/SpoT domain-containing protein</fullName>
    </recommendedName>
</protein>
<gene>
    <name evidence="4" type="ORF">DW860_09460</name>
    <name evidence="3" type="ORF">DWX53_11940</name>
</gene>
<dbReference type="SUPFAM" id="SSF81301">
    <property type="entry name" value="Nucleotidyltransferase"/>
    <property type="match status" value="1"/>
</dbReference>
<evidence type="ECO:0000313" key="6">
    <source>
        <dbReference type="Proteomes" id="UP000284742"/>
    </source>
</evidence>
<dbReference type="SMART" id="SM00954">
    <property type="entry name" value="RelA_SpoT"/>
    <property type="match status" value="1"/>
</dbReference>
<proteinExistence type="predicted"/>
<evidence type="ECO:0000256" key="1">
    <source>
        <dbReference type="ARBA" id="ARBA00004976"/>
    </source>
</evidence>
<dbReference type="Proteomes" id="UP000283630">
    <property type="component" value="Unassembled WGS sequence"/>
</dbReference>
<evidence type="ECO:0000313" key="5">
    <source>
        <dbReference type="Proteomes" id="UP000283630"/>
    </source>
</evidence>
<comment type="pathway">
    <text evidence="1">Purine metabolism; ppGpp biosynthesis; ppGpp from GTP: step 1/2.</text>
</comment>
<dbReference type="GO" id="GO:0015970">
    <property type="term" value="P:guanosine tetraphosphate biosynthetic process"/>
    <property type="evidence" value="ECO:0007669"/>
    <property type="project" value="UniProtKB-UniPathway"/>
</dbReference>